<feature type="compositionally biased region" description="Basic and acidic residues" evidence="1">
    <location>
        <begin position="40"/>
        <end position="49"/>
    </location>
</feature>
<dbReference type="RefSeq" id="WP_008414636.1">
    <property type="nucleotide sequence ID" value="NC_014297.1"/>
</dbReference>
<keyword evidence="6" id="KW-1185">Reference proteome</keyword>
<organism evidence="3 5">
    <name type="scientific">Halalkalicoccus jeotgali (strain DSM 18796 / CECT 7217 / JCM 14584 / KCTC 4019 / B3)</name>
    <dbReference type="NCBI Taxonomy" id="795797"/>
    <lineage>
        <taxon>Archaea</taxon>
        <taxon>Methanobacteriati</taxon>
        <taxon>Methanobacteriota</taxon>
        <taxon>Stenosarchaea group</taxon>
        <taxon>Halobacteria</taxon>
        <taxon>Halobacteriales</taxon>
        <taxon>Halococcaceae</taxon>
        <taxon>Halalkalicoccus</taxon>
    </lineage>
</organism>
<dbReference type="InterPro" id="IPR003615">
    <property type="entry name" value="HNH_nuc"/>
</dbReference>
<reference evidence="4 6" key="2">
    <citation type="journal article" date="2014" name="PLoS Genet.">
        <title>Phylogenetically driven sequencing of extremely halophilic archaea reveals strategies for static and dynamic osmo-response.</title>
        <authorList>
            <person name="Becker E.A."/>
            <person name="Seitzer P.M."/>
            <person name="Tritt A."/>
            <person name="Larsen D."/>
            <person name="Krusor M."/>
            <person name="Yao A.I."/>
            <person name="Wu D."/>
            <person name="Madern D."/>
            <person name="Eisen J.A."/>
            <person name="Darling A.E."/>
            <person name="Facciotti M.T."/>
        </authorList>
    </citation>
    <scope>NUCLEOTIDE SEQUENCE [LARGE SCALE GENOMIC DNA]</scope>
    <source>
        <strain evidence="4">B3</strain>
        <strain evidence="6">DSM 18796 / CECT 7217 / JCM 14584 / KCTC 4019 / B3</strain>
    </source>
</reference>
<dbReference type="Proteomes" id="UP000000390">
    <property type="component" value="Chromosome"/>
</dbReference>
<dbReference type="PATRIC" id="fig|795797.18.peg.1103"/>
<dbReference type="SMART" id="SM00507">
    <property type="entry name" value="HNHc"/>
    <property type="match status" value="1"/>
</dbReference>
<dbReference type="EMBL" id="AOHV01000010">
    <property type="protein sequence ID" value="ELY40206.1"/>
    <property type="molecule type" value="Genomic_DNA"/>
</dbReference>
<dbReference type="GeneID" id="9418905"/>
<sequence>MVDPRKTSRDVFWENRNGSEYQCPGCGRPREAVDAIEVHHRDRNKRNPDPDNTMGLCSDCHQGGEHGNRRGLSPKLKAPIPFDTDPPTPEIDSPDT</sequence>
<dbReference type="EMBL" id="CP002062">
    <property type="protein sequence ID" value="ADJ14492.1"/>
    <property type="molecule type" value="Genomic_DNA"/>
</dbReference>
<evidence type="ECO:0000259" key="2">
    <source>
        <dbReference type="SMART" id="SM00507"/>
    </source>
</evidence>
<dbReference type="GO" id="GO:0004519">
    <property type="term" value="F:endonuclease activity"/>
    <property type="evidence" value="ECO:0007669"/>
    <property type="project" value="UniProtKB-KW"/>
</dbReference>
<proteinExistence type="predicted"/>
<dbReference type="OrthoDB" id="11472at2157"/>
<dbReference type="HOGENOM" id="CLU_2353129_0_0_2"/>
<dbReference type="Pfam" id="PF01844">
    <property type="entry name" value="HNH"/>
    <property type="match status" value="1"/>
</dbReference>
<feature type="domain" description="HNH nuclease" evidence="2">
    <location>
        <begin position="7"/>
        <end position="62"/>
    </location>
</feature>
<dbReference type="InterPro" id="IPR002711">
    <property type="entry name" value="HNH"/>
</dbReference>
<dbReference type="eggNOG" id="arCOG03899">
    <property type="taxonomic scope" value="Archaea"/>
</dbReference>
<dbReference type="GO" id="GO:0008270">
    <property type="term" value="F:zinc ion binding"/>
    <property type="evidence" value="ECO:0007669"/>
    <property type="project" value="InterPro"/>
</dbReference>
<gene>
    <name evidence="3" type="ordered locus">HacjB3_05505</name>
    <name evidence="4" type="ORF">C497_03880</name>
</gene>
<keyword evidence="3" id="KW-0540">Nuclease</keyword>
<dbReference type="Proteomes" id="UP000011645">
    <property type="component" value="Unassembled WGS sequence"/>
</dbReference>
<evidence type="ECO:0000256" key="1">
    <source>
        <dbReference type="SAM" id="MobiDB-lite"/>
    </source>
</evidence>
<keyword evidence="3" id="KW-0378">Hydrolase</keyword>
<name>D8J9X0_HALJB</name>
<feature type="region of interest" description="Disordered" evidence="1">
    <location>
        <begin position="40"/>
        <end position="96"/>
    </location>
</feature>
<dbReference type="GO" id="GO:0003676">
    <property type="term" value="F:nucleic acid binding"/>
    <property type="evidence" value="ECO:0007669"/>
    <property type="project" value="InterPro"/>
</dbReference>
<evidence type="ECO:0000313" key="6">
    <source>
        <dbReference type="Proteomes" id="UP000011645"/>
    </source>
</evidence>
<dbReference type="AlphaFoldDB" id="D8J9X0"/>
<keyword evidence="3" id="KW-0255">Endonuclease</keyword>
<dbReference type="KEGG" id="hje:HacjB3_05505"/>
<reference evidence="3 5" key="1">
    <citation type="journal article" date="2010" name="J. Bacteriol.">
        <title>Complete genome sequence of Halalkalicoccus jeotgali B3(T), an extremely halophilic archaeon.</title>
        <authorList>
            <person name="Roh S.W."/>
            <person name="Nam Y.D."/>
            <person name="Nam S.H."/>
            <person name="Choi S.H."/>
            <person name="Park H.S."/>
            <person name="Bae J.W."/>
        </authorList>
    </citation>
    <scope>NUCLEOTIDE SEQUENCE [LARGE SCALE GENOMIC DNA]</scope>
    <source>
        <strain evidence="3">B3</strain>
        <strain evidence="5">DSM 18796 / CECT 7217 / JCM 14584 / KCTC 4019 / B3</strain>
    </source>
</reference>
<protein>
    <submittedName>
        <fullName evidence="3">HNH endonuclease</fullName>
    </submittedName>
</protein>
<evidence type="ECO:0000313" key="4">
    <source>
        <dbReference type="EMBL" id="ELY40206.1"/>
    </source>
</evidence>
<dbReference type="STRING" id="795797.HacjB3_05505"/>
<accession>D8J9X0</accession>
<evidence type="ECO:0000313" key="5">
    <source>
        <dbReference type="Proteomes" id="UP000000390"/>
    </source>
</evidence>
<dbReference type="CDD" id="cd00085">
    <property type="entry name" value="HNHc"/>
    <property type="match status" value="1"/>
</dbReference>
<evidence type="ECO:0000313" key="3">
    <source>
        <dbReference type="EMBL" id="ADJ14492.1"/>
    </source>
</evidence>